<keyword evidence="5" id="KW-1185">Reference proteome</keyword>
<feature type="domain" description="PKD" evidence="3">
    <location>
        <begin position="222"/>
        <end position="268"/>
    </location>
</feature>
<dbReference type="Proteomes" id="UP000292695">
    <property type="component" value="Unassembled WGS sequence"/>
</dbReference>
<sequence>MKKMVNLAVTLSALLVLANIALDTSWADADGPLASTEIASKPKPKPKPTVTPGKIKEGTSVTGTDRVPRREGTSKSATEQKASTRKDEYDRPKVPADPPHTKDNPPTDSKERTDFKINIGICGRMQTDGSIPGPNRCQPGGDERRHTIRKVPREVVRPRPEDITWEQVRSETKNIMFPGLSVKVQPDGRTLVNLDTIIYTDDSKVSRTTVTLLGFPVLVEATPISYTWRFGDGSPALTTSTPGKPYPSKEITHKYMKRGNVSLTLTTNYAARFNVADTGWQYIEGTVPITGPATALQIREAIPVLVDPGR</sequence>
<reference evidence="4 5" key="1">
    <citation type="submission" date="2019-02" db="EMBL/GenBank/DDBJ databases">
        <title>Kribbella capetownensis sp. nov. and Kribbella speibonae sp. nov., isolated from soil.</title>
        <authorList>
            <person name="Curtis S.M."/>
            <person name="Norton I."/>
            <person name="Everest G.J."/>
            <person name="Meyers P.R."/>
        </authorList>
    </citation>
    <scope>NUCLEOTIDE SEQUENCE [LARGE SCALE GENOMIC DNA]</scope>
    <source>
        <strain evidence="4 5">DSM 27082</strain>
    </source>
</reference>
<gene>
    <name evidence="4" type="ORF">E0H50_30995</name>
</gene>
<dbReference type="RefSeq" id="WP_131294222.1">
    <property type="nucleotide sequence ID" value="NZ_SJKA01000013.1"/>
</dbReference>
<feature type="compositionally biased region" description="Basic and acidic residues" evidence="1">
    <location>
        <begin position="82"/>
        <end position="115"/>
    </location>
</feature>
<accession>A0A4R0IHX2</accession>
<dbReference type="PROSITE" id="PS50093">
    <property type="entry name" value="PKD"/>
    <property type="match status" value="1"/>
</dbReference>
<protein>
    <recommendedName>
        <fullName evidence="3">PKD domain-containing protein</fullName>
    </recommendedName>
</protein>
<dbReference type="Gene3D" id="2.60.40.10">
    <property type="entry name" value="Immunoglobulins"/>
    <property type="match status" value="1"/>
</dbReference>
<feature type="signal peptide" evidence="2">
    <location>
        <begin position="1"/>
        <end position="29"/>
    </location>
</feature>
<evidence type="ECO:0000259" key="3">
    <source>
        <dbReference type="PROSITE" id="PS50093"/>
    </source>
</evidence>
<evidence type="ECO:0000256" key="2">
    <source>
        <dbReference type="SAM" id="SignalP"/>
    </source>
</evidence>
<dbReference type="InterPro" id="IPR035986">
    <property type="entry name" value="PKD_dom_sf"/>
</dbReference>
<dbReference type="OrthoDB" id="5192284at2"/>
<evidence type="ECO:0000256" key="1">
    <source>
        <dbReference type="SAM" id="MobiDB-lite"/>
    </source>
</evidence>
<dbReference type="InterPro" id="IPR013783">
    <property type="entry name" value="Ig-like_fold"/>
</dbReference>
<comment type="caution">
    <text evidence="4">The sequence shown here is derived from an EMBL/GenBank/DDBJ whole genome shotgun (WGS) entry which is preliminary data.</text>
</comment>
<name>A0A4R0IHX2_9ACTN</name>
<dbReference type="CDD" id="cd00146">
    <property type="entry name" value="PKD"/>
    <property type="match status" value="1"/>
</dbReference>
<dbReference type="EMBL" id="SJKA01000013">
    <property type="protein sequence ID" value="TCC26368.1"/>
    <property type="molecule type" value="Genomic_DNA"/>
</dbReference>
<dbReference type="InterPro" id="IPR000601">
    <property type="entry name" value="PKD_dom"/>
</dbReference>
<dbReference type="GO" id="GO:0005975">
    <property type="term" value="P:carbohydrate metabolic process"/>
    <property type="evidence" value="ECO:0007669"/>
    <property type="project" value="UniProtKB-ARBA"/>
</dbReference>
<feature type="chain" id="PRO_5020344495" description="PKD domain-containing protein" evidence="2">
    <location>
        <begin position="30"/>
        <end position="310"/>
    </location>
</feature>
<organism evidence="4 5">
    <name type="scientific">Kribbella sindirgiensis</name>
    <dbReference type="NCBI Taxonomy" id="1124744"/>
    <lineage>
        <taxon>Bacteria</taxon>
        <taxon>Bacillati</taxon>
        <taxon>Actinomycetota</taxon>
        <taxon>Actinomycetes</taxon>
        <taxon>Propionibacteriales</taxon>
        <taxon>Kribbellaceae</taxon>
        <taxon>Kribbella</taxon>
    </lineage>
</organism>
<proteinExistence type="predicted"/>
<evidence type="ECO:0000313" key="4">
    <source>
        <dbReference type="EMBL" id="TCC26368.1"/>
    </source>
</evidence>
<evidence type="ECO:0000313" key="5">
    <source>
        <dbReference type="Proteomes" id="UP000292695"/>
    </source>
</evidence>
<dbReference type="SUPFAM" id="SSF49299">
    <property type="entry name" value="PKD domain"/>
    <property type="match status" value="1"/>
</dbReference>
<feature type="region of interest" description="Disordered" evidence="1">
    <location>
        <begin position="35"/>
        <end position="144"/>
    </location>
</feature>
<dbReference type="AlphaFoldDB" id="A0A4R0IHX2"/>
<dbReference type="Pfam" id="PF00801">
    <property type="entry name" value="PKD"/>
    <property type="match status" value="1"/>
</dbReference>
<keyword evidence="2" id="KW-0732">Signal</keyword>